<feature type="region of interest" description="Disordered" evidence="1">
    <location>
        <begin position="56"/>
        <end position="83"/>
    </location>
</feature>
<evidence type="ECO:0000313" key="3">
    <source>
        <dbReference type="Proteomes" id="UP001189429"/>
    </source>
</evidence>
<feature type="region of interest" description="Disordered" evidence="1">
    <location>
        <begin position="100"/>
        <end position="199"/>
    </location>
</feature>
<accession>A0ABN9WAK3</accession>
<protein>
    <submittedName>
        <fullName evidence="2">Uncharacterized protein</fullName>
    </submittedName>
</protein>
<feature type="region of interest" description="Disordered" evidence="1">
    <location>
        <begin position="1"/>
        <end position="23"/>
    </location>
</feature>
<sequence length="342" mass="36092">MRRDPSTPSAPAPFGKPKGDDIGKAVHEILGSEALPHQASQDLQTRTARRRRALRAYDRHRGADSESVAEARKGNAHADLAPALGPRVLLVAADPHRGLRLCGHPGPRPAPGRQGLPGAPRVPLYPDRVAQKRRRRGVDRQGHGREGRAAERHPKGAGNPKQTKREGLLQGWSGIPPSRSIPDPAQIAPSHSSPSSNPPLLPPSPFSLLLPPPSSSFLLPRLLSLLLGLALALAPLLLRHGLARGSQGREGGPRDEPRGSGARALAHGPGRWRAGDGAPARAPEAGAGRAGVPVAVQRLRHVRPRPGRRGAELGGLLQGAVRALRREGQGQRQGGIPDLLAP</sequence>
<name>A0ABN9WAK3_9DINO</name>
<evidence type="ECO:0000313" key="2">
    <source>
        <dbReference type="EMBL" id="CAK0882374.1"/>
    </source>
</evidence>
<gene>
    <name evidence="2" type="ORF">PCOR1329_LOCUS64915</name>
</gene>
<evidence type="ECO:0000256" key="1">
    <source>
        <dbReference type="SAM" id="MobiDB-lite"/>
    </source>
</evidence>
<feature type="compositionally biased region" description="Basic and acidic residues" evidence="1">
    <location>
        <begin position="56"/>
        <end position="73"/>
    </location>
</feature>
<feature type="region of interest" description="Disordered" evidence="1">
    <location>
        <begin position="244"/>
        <end position="292"/>
    </location>
</feature>
<organism evidence="2 3">
    <name type="scientific">Prorocentrum cordatum</name>
    <dbReference type="NCBI Taxonomy" id="2364126"/>
    <lineage>
        <taxon>Eukaryota</taxon>
        <taxon>Sar</taxon>
        <taxon>Alveolata</taxon>
        <taxon>Dinophyceae</taxon>
        <taxon>Prorocentrales</taxon>
        <taxon>Prorocentraceae</taxon>
        <taxon>Prorocentrum</taxon>
    </lineage>
</organism>
<comment type="caution">
    <text evidence="2">The sequence shown here is derived from an EMBL/GenBank/DDBJ whole genome shotgun (WGS) entry which is preliminary data.</text>
</comment>
<feature type="compositionally biased region" description="Low complexity" evidence="1">
    <location>
        <begin position="268"/>
        <end position="292"/>
    </location>
</feature>
<dbReference type="Proteomes" id="UP001189429">
    <property type="component" value="Unassembled WGS sequence"/>
</dbReference>
<reference evidence="2" key="1">
    <citation type="submission" date="2023-10" db="EMBL/GenBank/DDBJ databases">
        <authorList>
            <person name="Chen Y."/>
            <person name="Shah S."/>
            <person name="Dougan E. K."/>
            <person name="Thang M."/>
            <person name="Chan C."/>
        </authorList>
    </citation>
    <scope>NUCLEOTIDE SEQUENCE [LARGE SCALE GENOMIC DNA]</scope>
</reference>
<dbReference type="EMBL" id="CAUYUJ010018290">
    <property type="protein sequence ID" value="CAK0882374.1"/>
    <property type="molecule type" value="Genomic_DNA"/>
</dbReference>
<keyword evidence="3" id="KW-1185">Reference proteome</keyword>
<feature type="compositionally biased region" description="Basic and acidic residues" evidence="1">
    <location>
        <begin position="138"/>
        <end position="154"/>
    </location>
</feature>
<proteinExistence type="predicted"/>